<organism evidence="2 3">
    <name type="scientific">Vibrio diabolicus</name>
    <dbReference type="NCBI Taxonomy" id="50719"/>
    <lineage>
        <taxon>Bacteria</taxon>
        <taxon>Pseudomonadati</taxon>
        <taxon>Pseudomonadota</taxon>
        <taxon>Gammaproteobacteria</taxon>
        <taxon>Vibrionales</taxon>
        <taxon>Vibrionaceae</taxon>
        <taxon>Vibrio</taxon>
        <taxon>Vibrio diabolicus subgroup</taxon>
    </lineage>
</organism>
<proteinExistence type="predicted"/>
<evidence type="ECO:0000256" key="1">
    <source>
        <dbReference type="SAM" id="Phobius"/>
    </source>
</evidence>
<evidence type="ECO:0000313" key="2">
    <source>
        <dbReference type="EMBL" id="RPB43107.1"/>
    </source>
</evidence>
<evidence type="ECO:0000313" key="3">
    <source>
        <dbReference type="Proteomes" id="UP000283878"/>
    </source>
</evidence>
<feature type="transmembrane region" description="Helical" evidence="1">
    <location>
        <begin position="171"/>
        <end position="193"/>
    </location>
</feature>
<feature type="transmembrane region" description="Helical" evidence="1">
    <location>
        <begin position="27"/>
        <end position="45"/>
    </location>
</feature>
<dbReference type="Proteomes" id="UP000283878">
    <property type="component" value="Unassembled WGS sequence"/>
</dbReference>
<keyword evidence="1" id="KW-0472">Membrane</keyword>
<gene>
    <name evidence="2" type="ORF">CYQ91_01005</name>
</gene>
<feature type="transmembrane region" description="Helical" evidence="1">
    <location>
        <begin position="244"/>
        <end position="263"/>
    </location>
</feature>
<dbReference type="RefSeq" id="WP_124007376.1">
    <property type="nucleotide sequence ID" value="NZ_JAMQRF010000041.1"/>
</dbReference>
<sequence>MNRSKILAILILVCLICNVNYLDSLAGWLIFISQIMIIGGVFICYNKISDIFSPIVITYVGMLIPFSIKGMYILEVDKFPKDDLVLPLFYYLIFIFFFTLALIIKNKKIILITYKNLSNRVVVSSTLIIRSFVLVTIGIAVYATKMGTLNPVELISNVLANRIDMQNSGGLYVQTFVLLILQTSLFINAVMYFKTKNRLLLLSTFIILVVNFLVTFTLGGRGMIIVPILMLFFYKYKITGRSDWIRIISFVFVFIIFSGWYGMYRDGVTSVNNTIVISDVLGNILDRYVQFDNFIRVVKNPVDYYIGQSFVDFLSSPIPRSIFPDKPYNFNSQMTQIYHPAQAERFLVTDFTMLSELLLNFGIVGIVVGSFLFGRLISYLNFAYNYFNTNDFFLFWYPFFMLKPMSYLYGGLINSTVNMMVILEVPILVMLWLVYSTKKSGYEKI</sequence>
<dbReference type="AlphaFoldDB" id="A0AAX1XTP6"/>
<comment type="caution">
    <text evidence="2">The sequence shown here is derived from an EMBL/GenBank/DDBJ whole genome shotgun (WGS) entry which is preliminary data.</text>
</comment>
<name>A0AAX1XTP6_9VIBR</name>
<reference evidence="2 3" key="1">
    <citation type="journal article" date="2018" name="AMB Express">
        <title>Occurrence and significance of pathogenicity and fitness islands in environmental vibrios.</title>
        <authorList>
            <person name="Klein S."/>
            <person name="Pipes S."/>
            <person name="Lovell C.R."/>
        </authorList>
    </citation>
    <scope>NUCLEOTIDE SEQUENCE [LARGE SCALE GENOMIC DNA]</scope>
    <source>
        <strain evidence="2 3">JBS-8-11-1</strain>
    </source>
</reference>
<keyword evidence="1" id="KW-0812">Transmembrane</keyword>
<evidence type="ECO:0008006" key="4">
    <source>
        <dbReference type="Google" id="ProtNLM"/>
    </source>
</evidence>
<protein>
    <recommendedName>
        <fullName evidence="4">Oligosaccharide repeat unit polymerase</fullName>
    </recommendedName>
</protein>
<keyword evidence="1" id="KW-1133">Transmembrane helix</keyword>
<feature type="transmembrane region" description="Helical" evidence="1">
    <location>
        <begin position="84"/>
        <end position="104"/>
    </location>
</feature>
<feature type="transmembrane region" description="Helical" evidence="1">
    <location>
        <begin position="125"/>
        <end position="144"/>
    </location>
</feature>
<feature type="transmembrane region" description="Helical" evidence="1">
    <location>
        <begin position="52"/>
        <end position="72"/>
    </location>
</feature>
<feature type="transmembrane region" description="Helical" evidence="1">
    <location>
        <begin position="205"/>
        <end position="232"/>
    </location>
</feature>
<dbReference type="EMBL" id="PKPZ01000001">
    <property type="protein sequence ID" value="RPB43107.1"/>
    <property type="molecule type" value="Genomic_DNA"/>
</dbReference>
<feature type="transmembrane region" description="Helical" evidence="1">
    <location>
        <begin position="357"/>
        <end position="387"/>
    </location>
</feature>
<feature type="transmembrane region" description="Helical" evidence="1">
    <location>
        <begin position="407"/>
        <end position="435"/>
    </location>
</feature>
<accession>A0AAX1XTP6</accession>